<protein>
    <submittedName>
        <fullName evidence="3">Uncharacterized protein</fullName>
    </submittedName>
</protein>
<feature type="chain" id="PRO_5014649916" evidence="2">
    <location>
        <begin position="28"/>
        <end position="324"/>
    </location>
</feature>
<evidence type="ECO:0000313" key="3">
    <source>
        <dbReference type="EMBL" id="PIT86152.1"/>
    </source>
</evidence>
<proteinExistence type="predicted"/>
<comment type="caution">
    <text evidence="3">The sequence shown here is derived from an EMBL/GenBank/DDBJ whole genome shotgun (WGS) entry which is preliminary data.</text>
</comment>
<dbReference type="Proteomes" id="UP000229362">
    <property type="component" value="Unassembled WGS sequence"/>
</dbReference>
<feature type="transmembrane region" description="Helical" evidence="1">
    <location>
        <begin position="262"/>
        <end position="286"/>
    </location>
</feature>
<feature type="signal peptide" evidence="2">
    <location>
        <begin position="1"/>
        <end position="27"/>
    </location>
</feature>
<accession>A0A2M6W025</accession>
<reference evidence="4" key="1">
    <citation type="submission" date="2017-09" db="EMBL/GenBank/DDBJ databases">
        <title>Depth-based differentiation of microbial function through sediment-hosted aquifers and enrichment of novel symbionts in the deep terrestrial subsurface.</title>
        <authorList>
            <person name="Probst A.J."/>
            <person name="Ladd B."/>
            <person name="Jarett J.K."/>
            <person name="Geller-Mcgrath D.E."/>
            <person name="Sieber C.M.K."/>
            <person name="Emerson J.B."/>
            <person name="Anantharaman K."/>
            <person name="Thomas B.C."/>
            <person name="Malmstrom R."/>
            <person name="Stieglmeier M."/>
            <person name="Klingl A."/>
            <person name="Woyke T."/>
            <person name="Ryan C.M."/>
            <person name="Banfield J.F."/>
        </authorList>
    </citation>
    <scope>NUCLEOTIDE SEQUENCE [LARGE SCALE GENOMIC DNA]</scope>
</reference>
<evidence type="ECO:0000256" key="2">
    <source>
        <dbReference type="SAM" id="SignalP"/>
    </source>
</evidence>
<dbReference type="Pfam" id="PF18895">
    <property type="entry name" value="T4SS_pilin"/>
    <property type="match status" value="1"/>
</dbReference>
<keyword evidence="1" id="KW-0812">Transmembrane</keyword>
<evidence type="ECO:0000256" key="1">
    <source>
        <dbReference type="SAM" id="Phobius"/>
    </source>
</evidence>
<organism evidence="3 4">
    <name type="scientific">Candidatus Magasanikbacteria bacterium CG10_big_fil_rev_8_21_14_0_10_43_6</name>
    <dbReference type="NCBI Taxonomy" id="1974650"/>
    <lineage>
        <taxon>Bacteria</taxon>
        <taxon>Candidatus Magasanikiibacteriota</taxon>
    </lineage>
</organism>
<dbReference type="InterPro" id="IPR043993">
    <property type="entry name" value="T4SS_pilin"/>
</dbReference>
<evidence type="ECO:0000313" key="4">
    <source>
        <dbReference type="Proteomes" id="UP000229362"/>
    </source>
</evidence>
<keyword evidence="2" id="KW-0732">Signal</keyword>
<gene>
    <name evidence="3" type="ORF">COU33_04760</name>
</gene>
<name>A0A2M6W025_9BACT</name>
<dbReference type="AlphaFoldDB" id="A0A2M6W025"/>
<dbReference type="EMBL" id="PFBZ01000201">
    <property type="protein sequence ID" value="PIT86152.1"/>
    <property type="molecule type" value="Genomic_DNA"/>
</dbReference>
<sequence>MQTFFRRFTILTCVLLTLFLVGDPTFAQEEPKGPSSAPIGRYCPATISIQGIPNDTFEFIVAEQAAGRMNDRKAAEYIARQNKFCGLEYLPTGAGEKTLNIIYPFDVNIDPIDIYRKMLAINKSSAQELVQKGQARAAFFENGFLNELAQDGSTYKCWPFPQDAFIEYLDVINADTLNIQKIGASNTRVSTESCPEFDNNFAEPNAATYMIRISVKTGPLAYEGDLLGGNGVGTGNLSGLASQLNLLKVNSVPELIGALLKIFMGVLGTVSLVIIIYGGILWMTAAGNANREQEGLEIVFWAALGIIIILSSYALVKFIIGNAF</sequence>
<keyword evidence="1" id="KW-1133">Transmembrane helix</keyword>
<feature type="transmembrane region" description="Helical" evidence="1">
    <location>
        <begin position="298"/>
        <end position="320"/>
    </location>
</feature>
<keyword evidence="1" id="KW-0472">Membrane</keyword>